<dbReference type="AlphaFoldDB" id="A0A953LIC6"/>
<name>A0A953LIC6_SYMTR</name>
<accession>A0A953LIC6</accession>
<dbReference type="PANTHER" id="PTHR43877">
    <property type="entry name" value="AMINOALKYLPHOSPHONATE N-ACETYLTRANSFERASE-RELATED-RELATED"/>
    <property type="match status" value="1"/>
</dbReference>
<comment type="caution">
    <text evidence="4">The sequence shown here is derived from an EMBL/GenBank/DDBJ whole genome shotgun (WGS) entry which is preliminary data.</text>
</comment>
<dbReference type="SUPFAM" id="SSF55729">
    <property type="entry name" value="Acyl-CoA N-acyltransferases (Nat)"/>
    <property type="match status" value="1"/>
</dbReference>
<proteinExistence type="predicted"/>
<evidence type="ECO:0000256" key="2">
    <source>
        <dbReference type="ARBA" id="ARBA00023315"/>
    </source>
</evidence>
<evidence type="ECO:0000256" key="1">
    <source>
        <dbReference type="ARBA" id="ARBA00022679"/>
    </source>
</evidence>
<evidence type="ECO:0000259" key="3">
    <source>
        <dbReference type="PROSITE" id="PS51186"/>
    </source>
</evidence>
<keyword evidence="2" id="KW-0012">Acyltransferase</keyword>
<dbReference type="CDD" id="cd04301">
    <property type="entry name" value="NAT_SF"/>
    <property type="match status" value="1"/>
</dbReference>
<organism evidence="4 5">
    <name type="scientific">Symbiobacterium thermophilum</name>
    <dbReference type="NCBI Taxonomy" id="2734"/>
    <lineage>
        <taxon>Bacteria</taxon>
        <taxon>Bacillati</taxon>
        <taxon>Bacillota</taxon>
        <taxon>Clostridia</taxon>
        <taxon>Eubacteriales</taxon>
        <taxon>Symbiobacteriaceae</taxon>
        <taxon>Symbiobacterium</taxon>
    </lineage>
</organism>
<gene>
    <name evidence="4" type="ORF">CWE10_18645</name>
</gene>
<dbReference type="PROSITE" id="PS51186">
    <property type="entry name" value="GNAT"/>
    <property type="match status" value="1"/>
</dbReference>
<reference evidence="4" key="1">
    <citation type="submission" date="2017-11" db="EMBL/GenBank/DDBJ databases">
        <title>Three new genomes from thermophilic consortium.</title>
        <authorList>
            <person name="Quaggio R."/>
            <person name="Amgarten D."/>
            <person name="Setubal J.C."/>
        </authorList>
    </citation>
    <scope>NUCLEOTIDE SEQUENCE</scope>
    <source>
        <strain evidence="4">ZCTH01-B2</strain>
    </source>
</reference>
<dbReference type="Proteomes" id="UP000732377">
    <property type="component" value="Unassembled WGS sequence"/>
</dbReference>
<feature type="domain" description="N-acetyltransferase" evidence="3">
    <location>
        <begin position="4"/>
        <end position="142"/>
    </location>
</feature>
<evidence type="ECO:0000313" key="4">
    <source>
        <dbReference type="EMBL" id="MBY6278153.1"/>
    </source>
</evidence>
<sequence length="162" mass="18047">MHPYRIQPPRTLADQQWLRDLWTAEWGGETMITRGRVHRLADLQALIAWDGAAPVGAATFHVEGTDCELMSLNAIRPGGGVGSALLQAVEDAARQAGCRRVWLITSNDNLDALRFYQRRGYRLVAVHPGAIDEARRLKPTIPLVGEHGIPIHDELELEKRLS</sequence>
<dbReference type="RefSeq" id="WP_011195574.1">
    <property type="nucleotide sequence ID" value="NZ_JACSIR010000038.1"/>
</dbReference>
<dbReference type="GO" id="GO:0016747">
    <property type="term" value="F:acyltransferase activity, transferring groups other than amino-acyl groups"/>
    <property type="evidence" value="ECO:0007669"/>
    <property type="project" value="InterPro"/>
</dbReference>
<dbReference type="Gene3D" id="3.40.630.30">
    <property type="match status" value="1"/>
</dbReference>
<dbReference type="EMBL" id="PIUK01000362">
    <property type="protein sequence ID" value="MBY6278153.1"/>
    <property type="molecule type" value="Genomic_DNA"/>
</dbReference>
<dbReference type="OMA" id="LWLITTN"/>
<dbReference type="InterPro" id="IPR000182">
    <property type="entry name" value="GNAT_dom"/>
</dbReference>
<protein>
    <submittedName>
        <fullName evidence="4">N-acetyltransferase</fullName>
    </submittedName>
</protein>
<dbReference type="InterPro" id="IPR050832">
    <property type="entry name" value="Bact_Acetyltransf"/>
</dbReference>
<dbReference type="Pfam" id="PF00583">
    <property type="entry name" value="Acetyltransf_1"/>
    <property type="match status" value="1"/>
</dbReference>
<dbReference type="InterPro" id="IPR016181">
    <property type="entry name" value="Acyl_CoA_acyltransferase"/>
</dbReference>
<keyword evidence="1" id="KW-0808">Transferase</keyword>
<evidence type="ECO:0000313" key="5">
    <source>
        <dbReference type="Proteomes" id="UP000732377"/>
    </source>
</evidence>